<proteinExistence type="predicted"/>
<evidence type="ECO:0000313" key="2">
    <source>
        <dbReference type="Proteomes" id="UP000019586"/>
    </source>
</evidence>
<gene>
    <name evidence="1" type="ORF">KPNJ2_04990</name>
</gene>
<dbReference type="AlphaFoldDB" id="W8V6C7"/>
<accession>W8V6C7</accession>
<dbReference type="KEGG" id="kps:KPNJ2_04990"/>
<sequence>MVKALNAPYAQHFSLPTLIIKNNHNKIEFD</sequence>
<protein>
    <submittedName>
        <fullName evidence="1">Uncharacterized protein</fullName>
    </submittedName>
</protein>
<name>W8V6C7_KLEPN</name>
<dbReference type="EMBL" id="CP006918">
    <property type="protein sequence ID" value="AHM81762.1"/>
    <property type="molecule type" value="Genomic_DNA"/>
</dbReference>
<dbReference type="Proteomes" id="UP000019586">
    <property type="component" value="Chromosome"/>
</dbReference>
<dbReference type="HOGENOM" id="CLU_3404037_0_0_6"/>
<reference evidence="1 2" key="1">
    <citation type="journal article" date="2014" name="Proc. Natl. Acad. Sci. U.S.A.">
        <title>Molecular dissection of the evolution of carbapenem-resistant multilocus sequence type 258 Klebsiella pneumoniae.</title>
        <authorList>
            <person name="Deleo F.R."/>
            <person name="Chen L."/>
            <person name="Porcella S.F."/>
            <person name="Martens C.A."/>
            <person name="Kobayashi S.D."/>
            <person name="Porter A.R."/>
            <person name="Chavda K.D."/>
            <person name="Jacobs M.R."/>
            <person name="Mathema B."/>
            <person name="Olsen R.J."/>
            <person name="Bonomo R.A."/>
            <person name="Musser J.M."/>
            <person name="Kreiswirth B.N."/>
        </authorList>
    </citation>
    <scope>NUCLEOTIDE SEQUENCE [LARGE SCALE GENOMIC DNA]</scope>
    <source>
        <strain evidence="1">30684/NJST258_2</strain>
    </source>
</reference>
<evidence type="ECO:0000313" key="1">
    <source>
        <dbReference type="EMBL" id="AHM81762.1"/>
    </source>
</evidence>
<organism evidence="1 2">
    <name type="scientific">Klebsiella pneumoniae 30684/NJST258_2</name>
    <dbReference type="NCBI Taxonomy" id="1420013"/>
    <lineage>
        <taxon>Bacteria</taxon>
        <taxon>Pseudomonadati</taxon>
        <taxon>Pseudomonadota</taxon>
        <taxon>Gammaproteobacteria</taxon>
        <taxon>Enterobacterales</taxon>
        <taxon>Enterobacteriaceae</taxon>
        <taxon>Klebsiella/Raoultella group</taxon>
        <taxon>Klebsiella</taxon>
        <taxon>Klebsiella pneumoniae complex</taxon>
    </lineage>
</organism>